<feature type="transmembrane region" description="Helical" evidence="1">
    <location>
        <begin position="62"/>
        <end position="83"/>
    </location>
</feature>
<keyword evidence="1" id="KW-1133">Transmembrane helix</keyword>
<name>A0A0K8RND4_IXORI</name>
<keyword evidence="1" id="KW-0812">Transmembrane</keyword>
<evidence type="ECO:0000256" key="1">
    <source>
        <dbReference type="SAM" id="Phobius"/>
    </source>
</evidence>
<protein>
    <submittedName>
        <fullName evidence="2">Putative ficolin/ixoderin</fullName>
    </submittedName>
</protein>
<organism evidence="2">
    <name type="scientific">Ixodes ricinus</name>
    <name type="common">Common tick</name>
    <name type="synonym">Acarus ricinus</name>
    <dbReference type="NCBI Taxonomy" id="34613"/>
    <lineage>
        <taxon>Eukaryota</taxon>
        <taxon>Metazoa</taxon>
        <taxon>Ecdysozoa</taxon>
        <taxon>Arthropoda</taxon>
        <taxon>Chelicerata</taxon>
        <taxon>Arachnida</taxon>
        <taxon>Acari</taxon>
        <taxon>Parasitiformes</taxon>
        <taxon>Ixodida</taxon>
        <taxon>Ixodoidea</taxon>
        <taxon>Ixodidae</taxon>
        <taxon>Ixodinae</taxon>
        <taxon>Ixodes</taxon>
    </lineage>
</organism>
<reference evidence="2" key="1">
    <citation type="submission" date="2012-12" db="EMBL/GenBank/DDBJ databases">
        <title>Identification and characterization of a phenylalanine ammonia-lyase gene family in Isatis indigotica Fort.</title>
        <authorList>
            <person name="Liu Q."/>
            <person name="Chen J."/>
            <person name="Zhou X."/>
            <person name="Di P."/>
            <person name="Xiao Y."/>
            <person name="Xuan H."/>
            <person name="Zhang L."/>
            <person name="Chen W."/>
        </authorList>
    </citation>
    <scope>NUCLEOTIDE SEQUENCE</scope>
    <source>
        <tissue evidence="2">Salivary gland</tissue>
    </source>
</reference>
<dbReference type="AlphaFoldDB" id="A0A0K8RND4"/>
<dbReference type="EMBL" id="GADI01001724">
    <property type="protein sequence ID" value="JAA72084.1"/>
    <property type="molecule type" value="mRNA"/>
</dbReference>
<proteinExistence type="evidence at transcript level"/>
<keyword evidence="1" id="KW-0472">Membrane</keyword>
<accession>A0A0K8RND4</accession>
<evidence type="ECO:0000313" key="2">
    <source>
        <dbReference type="EMBL" id="JAA72084.1"/>
    </source>
</evidence>
<sequence>MKNIESYPETFPDFSKSTLISTKLFLEEDFSRFLFGSDFESLSIRAIRLHVTYHFYWIVKRINVMFLFLFCAAFLHLHLGTAYRSISRFIRIAGVK</sequence>